<name>A0A6A6W0T9_9PEZI</name>
<gene>
    <name evidence="1" type="ORF">EJ05DRAFT_503492</name>
</gene>
<dbReference type="RefSeq" id="XP_033597638.1">
    <property type="nucleotide sequence ID" value="XM_033747430.1"/>
</dbReference>
<sequence length="63" mass="7441">MAYRYLISKTIDPIFAVGVGVGATLTRIRRDEKANEREWPETWAVFERRLRLAFGQEEKQLEQ</sequence>
<reference evidence="1" key="1">
    <citation type="journal article" date="2020" name="Stud. Mycol.">
        <title>101 Dothideomycetes genomes: a test case for predicting lifestyles and emergence of pathogens.</title>
        <authorList>
            <person name="Haridas S."/>
            <person name="Albert R."/>
            <person name="Binder M."/>
            <person name="Bloem J."/>
            <person name="Labutti K."/>
            <person name="Salamov A."/>
            <person name="Andreopoulos B."/>
            <person name="Baker S."/>
            <person name="Barry K."/>
            <person name="Bills G."/>
            <person name="Bluhm B."/>
            <person name="Cannon C."/>
            <person name="Castanera R."/>
            <person name="Culley D."/>
            <person name="Daum C."/>
            <person name="Ezra D."/>
            <person name="Gonzalez J."/>
            <person name="Henrissat B."/>
            <person name="Kuo A."/>
            <person name="Liang C."/>
            <person name="Lipzen A."/>
            <person name="Lutzoni F."/>
            <person name="Magnuson J."/>
            <person name="Mondo S."/>
            <person name="Nolan M."/>
            <person name="Ohm R."/>
            <person name="Pangilinan J."/>
            <person name="Park H.-J."/>
            <person name="Ramirez L."/>
            <person name="Alfaro M."/>
            <person name="Sun H."/>
            <person name="Tritt A."/>
            <person name="Yoshinaga Y."/>
            <person name="Zwiers L.-H."/>
            <person name="Turgeon B."/>
            <person name="Goodwin S."/>
            <person name="Spatafora J."/>
            <person name="Crous P."/>
            <person name="Grigoriev I."/>
        </authorList>
    </citation>
    <scope>NUCLEOTIDE SEQUENCE</scope>
    <source>
        <strain evidence="1">CBS 121739</strain>
    </source>
</reference>
<dbReference type="EMBL" id="ML996578">
    <property type="protein sequence ID" value="KAF2755187.1"/>
    <property type="molecule type" value="Genomic_DNA"/>
</dbReference>
<dbReference type="Proteomes" id="UP000799437">
    <property type="component" value="Unassembled WGS sequence"/>
</dbReference>
<dbReference type="InterPro" id="IPR024242">
    <property type="entry name" value="NCE101"/>
</dbReference>
<organism evidence="1 2">
    <name type="scientific">Pseudovirgaria hyperparasitica</name>
    <dbReference type="NCBI Taxonomy" id="470096"/>
    <lineage>
        <taxon>Eukaryota</taxon>
        <taxon>Fungi</taxon>
        <taxon>Dikarya</taxon>
        <taxon>Ascomycota</taxon>
        <taxon>Pezizomycotina</taxon>
        <taxon>Dothideomycetes</taxon>
        <taxon>Dothideomycetes incertae sedis</taxon>
        <taxon>Acrospermales</taxon>
        <taxon>Acrospermaceae</taxon>
        <taxon>Pseudovirgaria</taxon>
    </lineage>
</organism>
<proteinExistence type="predicted"/>
<dbReference type="GO" id="GO:0009306">
    <property type="term" value="P:protein secretion"/>
    <property type="evidence" value="ECO:0007669"/>
    <property type="project" value="InterPro"/>
</dbReference>
<dbReference type="OrthoDB" id="2155101at2759"/>
<dbReference type="Pfam" id="PF11654">
    <property type="entry name" value="NCE101"/>
    <property type="match status" value="1"/>
</dbReference>
<dbReference type="AlphaFoldDB" id="A0A6A6W0T9"/>
<accession>A0A6A6W0T9</accession>
<evidence type="ECO:0000313" key="1">
    <source>
        <dbReference type="EMBL" id="KAF2755187.1"/>
    </source>
</evidence>
<evidence type="ECO:0000313" key="2">
    <source>
        <dbReference type="Proteomes" id="UP000799437"/>
    </source>
</evidence>
<keyword evidence="2" id="KW-1185">Reference proteome</keyword>
<dbReference type="GeneID" id="54488484"/>
<protein>
    <submittedName>
        <fullName evidence="1">Uncharacterized protein</fullName>
    </submittedName>
</protein>